<keyword evidence="1" id="KW-0812">Transmembrane</keyword>
<feature type="transmembrane region" description="Helical" evidence="1">
    <location>
        <begin position="12"/>
        <end position="33"/>
    </location>
</feature>
<dbReference type="Proteomes" id="UP000002601">
    <property type="component" value="Chromosome"/>
</dbReference>
<evidence type="ECO:0000256" key="1">
    <source>
        <dbReference type="SAM" id="Phobius"/>
    </source>
</evidence>
<accession>C6BZ72</accession>
<keyword evidence="1" id="KW-1133">Transmembrane helix</keyword>
<feature type="transmembrane region" description="Helical" evidence="1">
    <location>
        <begin position="85"/>
        <end position="103"/>
    </location>
</feature>
<dbReference type="RefSeq" id="WP_015850715.1">
    <property type="nucleotide sequence ID" value="NC_012881.1"/>
</dbReference>
<reference evidence="2 3" key="1">
    <citation type="submission" date="2009-06" db="EMBL/GenBank/DDBJ databases">
        <title>Complete sequence of Desulfovibrio salexigens DSM 2638.</title>
        <authorList>
            <consortium name="US DOE Joint Genome Institute"/>
            <person name="Lucas S."/>
            <person name="Copeland A."/>
            <person name="Lapidus A."/>
            <person name="Glavina del Rio T."/>
            <person name="Tice H."/>
            <person name="Bruce D."/>
            <person name="Goodwin L."/>
            <person name="Pitluck S."/>
            <person name="Munk A.C."/>
            <person name="Brettin T."/>
            <person name="Detter J.C."/>
            <person name="Han C."/>
            <person name="Tapia R."/>
            <person name="Larimer F."/>
            <person name="Land M."/>
            <person name="Hauser L."/>
            <person name="Kyrpides N."/>
            <person name="Anderson I."/>
            <person name="Wall J.D."/>
            <person name="Arkin A.P."/>
            <person name="Dehal P."/>
            <person name="Chivian D."/>
            <person name="Giles B."/>
            <person name="Hazen T.C."/>
        </authorList>
    </citation>
    <scope>NUCLEOTIDE SEQUENCE [LARGE SCALE GENOMIC DNA]</scope>
    <source>
        <strain evidence="3">ATCC 14822 / DSM 2638 / NCIMB 8403 / VKM B-1763</strain>
    </source>
</reference>
<feature type="transmembrane region" description="Helical" evidence="1">
    <location>
        <begin position="123"/>
        <end position="141"/>
    </location>
</feature>
<dbReference type="EMBL" id="CP001649">
    <property type="protein sequence ID" value="ACS78896.1"/>
    <property type="molecule type" value="Genomic_DNA"/>
</dbReference>
<dbReference type="KEGG" id="dsa:Desal_0830"/>
<dbReference type="eggNOG" id="COG0437">
    <property type="taxonomic scope" value="Bacteria"/>
</dbReference>
<evidence type="ECO:0000313" key="2">
    <source>
        <dbReference type="EMBL" id="ACS78896.1"/>
    </source>
</evidence>
<proteinExistence type="predicted"/>
<feature type="transmembrane region" description="Helical" evidence="1">
    <location>
        <begin position="53"/>
        <end position="73"/>
    </location>
</feature>
<evidence type="ECO:0000313" key="3">
    <source>
        <dbReference type="Proteomes" id="UP000002601"/>
    </source>
</evidence>
<protein>
    <submittedName>
        <fullName evidence="2">Iron-sulfur cluster-binding protein</fullName>
    </submittedName>
</protein>
<sequence>MTSPLFKRIFKLTIFAMALTGAAQMPIFKRYYISDIPGLGWLNDFYLTNKLHYIFGAVLLFMTLYLLTMFVMAGKQYFKMSSSGLLRVVLYGAVIGTGVMRVIKNLHSVTLDPFTVMLIDWTHLGFAMLLGMVAMYAFFMGRKPYLEKVSGLGFMK</sequence>
<name>C6BZ72_MARSD</name>
<organism evidence="2 3">
    <name type="scientific">Maridesulfovibrio salexigens (strain ATCC 14822 / DSM 2638 / NCIMB 8403 / VKM B-1763)</name>
    <name type="common">Desulfovibrio salexigens</name>
    <dbReference type="NCBI Taxonomy" id="526222"/>
    <lineage>
        <taxon>Bacteria</taxon>
        <taxon>Pseudomonadati</taxon>
        <taxon>Thermodesulfobacteriota</taxon>
        <taxon>Desulfovibrionia</taxon>
        <taxon>Desulfovibrionales</taxon>
        <taxon>Desulfovibrionaceae</taxon>
        <taxon>Maridesulfovibrio</taxon>
    </lineage>
</organism>
<gene>
    <name evidence="2" type="ordered locus">Desal_0830</name>
</gene>
<dbReference type="STRING" id="526222.Desal_0830"/>
<dbReference type="OrthoDB" id="9787143at2"/>
<keyword evidence="3" id="KW-1185">Reference proteome</keyword>
<dbReference type="AlphaFoldDB" id="C6BZ72"/>
<dbReference type="HOGENOM" id="CLU_141515_0_0_7"/>
<keyword evidence="1" id="KW-0472">Membrane</keyword>